<dbReference type="GO" id="GO:0005634">
    <property type="term" value="C:nucleus"/>
    <property type="evidence" value="ECO:0007669"/>
    <property type="project" value="UniProtKB-SubCell"/>
</dbReference>
<feature type="compositionally biased region" description="Acidic residues" evidence="4">
    <location>
        <begin position="786"/>
        <end position="796"/>
    </location>
</feature>
<feature type="coiled-coil region" evidence="3">
    <location>
        <begin position="147"/>
        <end position="195"/>
    </location>
</feature>
<organism evidence="5 6">
    <name type="scientific">Kwoniella shandongensis</name>
    <dbReference type="NCBI Taxonomy" id="1734106"/>
    <lineage>
        <taxon>Eukaryota</taxon>
        <taxon>Fungi</taxon>
        <taxon>Dikarya</taxon>
        <taxon>Basidiomycota</taxon>
        <taxon>Agaricomycotina</taxon>
        <taxon>Tremellomycetes</taxon>
        <taxon>Tremellales</taxon>
        <taxon>Cryptococcaceae</taxon>
        <taxon>Kwoniella</taxon>
    </lineage>
</organism>
<feature type="region of interest" description="Disordered" evidence="4">
    <location>
        <begin position="323"/>
        <end position="499"/>
    </location>
</feature>
<proteinExistence type="predicted"/>
<feature type="compositionally biased region" description="Basic and acidic residues" evidence="4">
    <location>
        <begin position="23"/>
        <end position="43"/>
    </location>
</feature>
<dbReference type="SUPFAM" id="SSF54160">
    <property type="entry name" value="Chromo domain-like"/>
    <property type="match status" value="1"/>
</dbReference>
<dbReference type="AlphaFoldDB" id="A0A5M6C483"/>
<feature type="region of interest" description="Disordered" evidence="4">
    <location>
        <begin position="1"/>
        <end position="121"/>
    </location>
</feature>
<evidence type="ECO:0000256" key="3">
    <source>
        <dbReference type="SAM" id="Coils"/>
    </source>
</evidence>
<reference evidence="5" key="2">
    <citation type="submission" date="2024-01" db="EMBL/GenBank/DDBJ databases">
        <title>Comparative genomics of Cryptococcus and Kwoniella reveals pathogenesis evolution and contrasting modes of karyotype evolution via chromosome fusion or intercentromeric recombination.</title>
        <authorList>
            <person name="Coelho M.A."/>
            <person name="David-Palma M."/>
            <person name="Shea T."/>
            <person name="Bowers K."/>
            <person name="McGinley-Smith S."/>
            <person name="Mohammad A.W."/>
            <person name="Gnirke A."/>
            <person name="Yurkov A.M."/>
            <person name="Nowrousian M."/>
            <person name="Sun S."/>
            <person name="Cuomo C.A."/>
            <person name="Heitman J."/>
        </authorList>
    </citation>
    <scope>NUCLEOTIDE SEQUENCE</scope>
    <source>
        <strain evidence="5">CBS 12478</strain>
    </source>
</reference>
<feature type="compositionally biased region" description="Basic and acidic residues" evidence="4">
    <location>
        <begin position="837"/>
        <end position="855"/>
    </location>
</feature>
<dbReference type="InterPro" id="IPR016197">
    <property type="entry name" value="Chromo-like_dom_sf"/>
</dbReference>
<dbReference type="PROSITE" id="PS50013">
    <property type="entry name" value="CHROMO_2"/>
    <property type="match status" value="1"/>
</dbReference>
<protein>
    <submittedName>
        <fullName evidence="5">Uncharacterized protein</fullName>
    </submittedName>
</protein>
<dbReference type="GeneID" id="43587144"/>
<reference evidence="5" key="1">
    <citation type="submission" date="2017-08" db="EMBL/GenBank/DDBJ databases">
        <authorList>
            <person name="Cuomo C."/>
            <person name="Billmyre B."/>
            <person name="Heitman J."/>
        </authorList>
    </citation>
    <scope>NUCLEOTIDE SEQUENCE</scope>
    <source>
        <strain evidence="5">CBS 12478</strain>
    </source>
</reference>
<dbReference type="SMART" id="SM00298">
    <property type="entry name" value="CHROMO"/>
    <property type="match status" value="1"/>
</dbReference>
<feature type="compositionally biased region" description="Basic and acidic residues" evidence="4">
    <location>
        <begin position="865"/>
        <end position="878"/>
    </location>
</feature>
<dbReference type="KEGG" id="ksn:43587144"/>
<gene>
    <name evidence="5" type="ORF">CI109_100311</name>
</gene>
<dbReference type="InterPro" id="IPR000953">
    <property type="entry name" value="Chromo/chromo_shadow_dom"/>
</dbReference>
<evidence type="ECO:0000313" key="5">
    <source>
        <dbReference type="EMBL" id="WWD15887.1"/>
    </source>
</evidence>
<dbReference type="InterPro" id="IPR023779">
    <property type="entry name" value="Chromodomain_CS"/>
</dbReference>
<keyword evidence="6" id="KW-1185">Reference proteome</keyword>
<feature type="compositionally biased region" description="Low complexity" evidence="4">
    <location>
        <begin position="459"/>
        <end position="482"/>
    </location>
</feature>
<dbReference type="GO" id="GO:0006338">
    <property type="term" value="P:chromatin remodeling"/>
    <property type="evidence" value="ECO:0007669"/>
    <property type="project" value="UniProtKB-ARBA"/>
</dbReference>
<comment type="subcellular location">
    <subcellularLocation>
        <location evidence="1">Nucleus</location>
    </subcellularLocation>
</comment>
<accession>A0A5M6C483</accession>
<feature type="compositionally biased region" description="Low complexity" evidence="4">
    <location>
        <begin position="56"/>
        <end position="82"/>
    </location>
</feature>
<feature type="region of interest" description="Disordered" evidence="4">
    <location>
        <begin position="730"/>
        <end position="913"/>
    </location>
</feature>
<dbReference type="OrthoDB" id="436852at2759"/>
<dbReference type="Gene3D" id="2.40.50.40">
    <property type="match status" value="1"/>
</dbReference>
<evidence type="ECO:0000313" key="6">
    <source>
        <dbReference type="Proteomes" id="UP000322225"/>
    </source>
</evidence>
<dbReference type="Proteomes" id="UP000322225">
    <property type="component" value="Chromosome 1"/>
</dbReference>
<evidence type="ECO:0000256" key="4">
    <source>
        <dbReference type="SAM" id="MobiDB-lite"/>
    </source>
</evidence>
<feature type="compositionally biased region" description="Polar residues" evidence="4">
    <location>
        <begin position="91"/>
        <end position="121"/>
    </location>
</feature>
<feature type="compositionally biased region" description="Polar residues" evidence="4">
    <location>
        <begin position="431"/>
        <end position="458"/>
    </location>
</feature>
<dbReference type="InterPro" id="IPR023780">
    <property type="entry name" value="Chromo_domain"/>
</dbReference>
<evidence type="ECO:0000256" key="1">
    <source>
        <dbReference type="ARBA" id="ARBA00004123"/>
    </source>
</evidence>
<dbReference type="PROSITE" id="PS00598">
    <property type="entry name" value="CHROMO_1"/>
    <property type="match status" value="1"/>
</dbReference>
<feature type="compositionally biased region" description="Basic and acidic residues" evidence="4">
    <location>
        <begin position="730"/>
        <end position="785"/>
    </location>
</feature>
<keyword evidence="2" id="KW-0539">Nucleus</keyword>
<feature type="compositionally biased region" description="Basic and acidic residues" evidence="4">
    <location>
        <begin position="331"/>
        <end position="346"/>
    </location>
</feature>
<dbReference type="PANTHER" id="PTHR22812">
    <property type="entry name" value="CHROMOBOX PROTEIN"/>
    <property type="match status" value="1"/>
</dbReference>
<feature type="compositionally biased region" description="Basic and acidic residues" evidence="4">
    <location>
        <begin position="489"/>
        <end position="499"/>
    </location>
</feature>
<feature type="compositionally biased region" description="Pro residues" evidence="4">
    <location>
        <begin position="403"/>
        <end position="414"/>
    </location>
</feature>
<evidence type="ECO:0000256" key="2">
    <source>
        <dbReference type="ARBA" id="ARBA00023242"/>
    </source>
</evidence>
<dbReference type="EMBL" id="CP144051">
    <property type="protein sequence ID" value="WWD15887.1"/>
    <property type="molecule type" value="Genomic_DNA"/>
</dbReference>
<dbReference type="InterPro" id="IPR051219">
    <property type="entry name" value="Heterochromatin_chromo-domain"/>
</dbReference>
<dbReference type="RefSeq" id="XP_031862832.1">
    <property type="nucleotide sequence ID" value="XM_032003025.1"/>
</dbReference>
<keyword evidence="3" id="KW-0175">Coiled coil</keyword>
<name>A0A5M6C483_9TREE</name>
<sequence length="913" mass="100117">MLSIFAAVSPPSRASTLPPGRPEGQRLDRDRDHERRGGSHFGDDGTPPAHILAPIRSSSVSVSTSSRSVYMSPGPTLSSRSTPPLPPSTMEVRQSSSFSSRPTLPNRSPTPTSAYAHTQTSNTSIHQALATITSHLMKNDTADRSFRRSVIDKNDLITEQLERMEEDSQGAVEIVRETKRDVDSLRKGLMSFEKEVFGRMDRMEAAISALVEQRSAQTATEPEAGPSRLPDQCMRTQEARPTTSPTAINVSRNLSDANPVQLNLHNAAEVVQPQPQVEAGFDLMPLDDEGFYDGGVEAFMDVESNGGDVPDGIQSVNPRDIMIAPEYTPTTRERRESSSMSRRFEEPVVAEAQHSRDQENDSGADEELVTPLLENHEQTSEQHPSGLQVIGDDDEEAASTTSKPPPRLPFPPRPNTASTTTPGRPRRAATQRKSLPSTNTPVSTAKKSKAKPNSTNYASSSRSVSSQCQNDDPQSQSQPPTSAKRKRTNRDLSLEDALVKKPKTTSVLRKFKGRTAMGTKYMPASDGVKKTDAIWPAKGENTRRGRLAEIICDVVSYKKPLSPQDIKKLICRTVLSLIMSSVAVGLAEDVDMTNETWICPDCKWRIDEIGTPRALVDTIQQVRCIRYNCILREKQAIVPDDGDPLYVVEKVVGRRATGRVPGELHQRTFEYLVKWEGYDMDECTWEPPDHLEPHVERRKAEFMAEAIKENLDTHAKVALLKEAWKEWDRVTGKAKGDKGRESSELRSEEGEASGEGRRVREGSLRRERATVAQGDGKDRGNKEGEGSGDESDDGEDDRSMSGEGDVGGGAVASGGVREAVVNSESDNVPGEEVFGPAEDREQVRPANLEHGHQDDLPQTPGNATEIRDADQRQVDSLDHTIIQDPIEEAGGTATADVSAGKANEEGEDELDED</sequence>
<dbReference type="Pfam" id="PF00385">
    <property type="entry name" value="Chromo"/>
    <property type="match status" value="1"/>
</dbReference>